<keyword evidence="2" id="KW-0813">Transport</keyword>
<dbReference type="InterPro" id="IPR011701">
    <property type="entry name" value="MFS"/>
</dbReference>
<dbReference type="CDD" id="cd17326">
    <property type="entry name" value="MFS_MFSD8"/>
    <property type="match status" value="1"/>
</dbReference>
<feature type="transmembrane region" description="Helical" evidence="6">
    <location>
        <begin position="198"/>
        <end position="218"/>
    </location>
</feature>
<dbReference type="GO" id="GO:0022857">
    <property type="term" value="F:transmembrane transporter activity"/>
    <property type="evidence" value="ECO:0007669"/>
    <property type="project" value="InterPro"/>
</dbReference>
<feature type="transmembrane region" description="Helical" evidence="6">
    <location>
        <begin position="95"/>
        <end position="112"/>
    </location>
</feature>
<sequence length="491" mass="55417">MKVHPENNSKKAFEEFESRKTPWKSVWLSYLVQTLTGIQFSIFFTSMWPYFTALDADADLHFFGWISAAYSLGQILASWAFGFWNQKTMSTTQPACCGLAFMAIGNTIYAILPQLPSYHRWLMLFARLLVGFGSGNLIVLRTYCAMASVQKDRAKAMSLAVGSFVLGLSLGPAIQSMFTPIGKEGFVFLSLHINMYTIPALLMVAVSLFSIMLLVFFFEENYAGVICEKDKTDTFVVIPKYDRIAAFSCIYLWFAVQSVATNVEVTMTPFAIALYNWNDETAVFYNGILQCIGCAIDISNYLLISYTRVGRLDKRNMMIFSLTCFIAYHVLTFPWPFYDGPLDYVQLAQNSSIEDTSISGGCLRKYKWCSHTTRVPLPIYVFSFVVVFGFAFPYLVAPLGTVFSEILGPRKQGMMQGIFEFGGCIARCVAPIVLTILFENSGYLWPTVIHLLMLLVGLLLVIVFYKRIVPLKLKPETGVPTRYKSGIFYRL</sequence>
<keyword evidence="3 6" id="KW-0812">Transmembrane</keyword>
<dbReference type="OMA" id="GLWNQKT"/>
<feature type="transmembrane region" description="Helical" evidence="6">
    <location>
        <begin position="283"/>
        <end position="304"/>
    </location>
</feature>
<proteinExistence type="predicted"/>
<feature type="transmembrane region" description="Helical" evidence="6">
    <location>
        <begin position="377"/>
        <end position="397"/>
    </location>
</feature>
<dbReference type="AlphaFoldDB" id="A0A0B2VU81"/>
<feature type="transmembrane region" description="Helical" evidence="6">
    <location>
        <begin position="316"/>
        <end position="337"/>
    </location>
</feature>
<feature type="transmembrane region" description="Helical" evidence="6">
    <location>
        <begin position="418"/>
        <end position="438"/>
    </location>
</feature>
<accession>A0A0B2VU81</accession>
<gene>
    <name evidence="7" type="primary">mfsd8</name>
    <name evidence="7" type="ORF">Tcan_16158</name>
</gene>
<evidence type="ECO:0000256" key="1">
    <source>
        <dbReference type="ARBA" id="ARBA00004127"/>
    </source>
</evidence>
<evidence type="ECO:0000256" key="3">
    <source>
        <dbReference type="ARBA" id="ARBA00022692"/>
    </source>
</evidence>
<dbReference type="OrthoDB" id="370281at2759"/>
<feature type="transmembrane region" description="Helical" evidence="6">
    <location>
        <begin position="244"/>
        <end position="263"/>
    </location>
</feature>
<comment type="caution">
    <text evidence="7">The sequence shown here is derived from an EMBL/GenBank/DDBJ whole genome shotgun (WGS) entry which is preliminary data.</text>
</comment>
<dbReference type="GO" id="GO:0005765">
    <property type="term" value="C:lysosomal membrane"/>
    <property type="evidence" value="ECO:0007669"/>
    <property type="project" value="TreeGrafter"/>
</dbReference>
<dbReference type="PANTHER" id="PTHR23510">
    <property type="entry name" value="INNER MEMBRANE TRANSPORT PROTEIN YAJR"/>
    <property type="match status" value="1"/>
</dbReference>
<comment type="subcellular location">
    <subcellularLocation>
        <location evidence="1">Endomembrane system</location>
        <topology evidence="1">Multi-pass membrane protein</topology>
    </subcellularLocation>
</comment>
<dbReference type="PANTHER" id="PTHR23510:SF3">
    <property type="entry name" value="MAJOR FACILITATOR SUPERFAMILY DOMAIN-CONTAINING PROTEIN 8"/>
    <property type="match status" value="1"/>
</dbReference>
<organism evidence="7 8">
    <name type="scientific">Toxocara canis</name>
    <name type="common">Canine roundworm</name>
    <dbReference type="NCBI Taxonomy" id="6265"/>
    <lineage>
        <taxon>Eukaryota</taxon>
        <taxon>Metazoa</taxon>
        <taxon>Ecdysozoa</taxon>
        <taxon>Nematoda</taxon>
        <taxon>Chromadorea</taxon>
        <taxon>Rhabditida</taxon>
        <taxon>Spirurina</taxon>
        <taxon>Ascaridomorpha</taxon>
        <taxon>Ascaridoidea</taxon>
        <taxon>Toxocaridae</taxon>
        <taxon>Toxocara</taxon>
    </lineage>
</organism>
<evidence type="ECO:0000256" key="4">
    <source>
        <dbReference type="ARBA" id="ARBA00022989"/>
    </source>
</evidence>
<keyword evidence="4 6" id="KW-1133">Transmembrane helix</keyword>
<reference evidence="7 8" key="1">
    <citation type="submission" date="2014-11" db="EMBL/GenBank/DDBJ databases">
        <title>Genetic blueprint of the zoonotic pathogen Toxocara canis.</title>
        <authorList>
            <person name="Zhu X.-Q."/>
            <person name="Korhonen P.K."/>
            <person name="Cai H."/>
            <person name="Young N.D."/>
            <person name="Nejsum P."/>
            <person name="von Samson-Himmelstjerna G."/>
            <person name="Boag P.R."/>
            <person name="Tan P."/>
            <person name="Li Q."/>
            <person name="Min J."/>
            <person name="Yang Y."/>
            <person name="Wang X."/>
            <person name="Fang X."/>
            <person name="Hall R.S."/>
            <person name="Hofmann A."/>
            <person name="Sternberg P.W."/>
            <person name="Jex A.R."/>
            <person name="Gasser R.B."/>
        </authorList>
    </citation>
    <scope>NUCLEOTIDE SEQUENCE [LARGE SCALE GENOMIC DNA]</scope>
    <source>
        <strain evidence="7">PN_DK_2014</strain>
    </source>
</reference>
<evidence type="ECO:0000313" key="8">
    <source>
        <dbReference type="Proteomes" id="UP000031036"/>
    </source>
</evidence>
<protein>
    <submittedName>
        <fullName evidence="7">Major facilitator superfamily domain-containing protein 8</fullName>
    </submittedName>
</protein>
<feature type="transmembrane region" description="Helical" evidence="6">
    <location>
        <begin position="62"/>
        <end position="83"/>
    </location>
</feature>
<dbReference type="Pfam" id="PF07690">
    <property type="entry name" value="MFS_1"/>
    <property type="match status" value="2"/>
</dbReference>
<dbReference type="EMBL" id="JPKZ01000885">
    <property type="protein sequence ID" value="KHN84954.1"/>
    <property type="molecule type" value="Genomic_DNA"/>
</dbReference>
<evidence type="ECO:0000256" key="2">
    <source>
        <dbReference type="ARBA" id="ARBA00022448"/>
    </source>
</evidence>
<evidence type="ECO:0000313" key="7">
    <source>
        <dbReference type="EMBL" id="KHN84954.1"/>
    </source>
</evidence>
<keyword evidence="8" id="KW-1185">Reference proteome</keyword>
<dbReference type="InterPro" id="IPR036259">
    <property type="entry name" value="MFS_trans_sf"/>
</dbReference>
<dbReference type="GO" id="GO:0012505">
    <property type="term" value="C:endomembrane system"/>
    <property type="evidence" value="ECO:0007669"/>
    <property type="project" value="UniProtKB-SubCell"/>
</dbReference>
<dbReference type="Gene3D" id="1.20.1250.20">
    <property type="entry name" value="MFS general substrate transporter like domains"/>
    <property type="match status" value="1"/>
</dbReference>
<evidence type="ECO:0000256" key="5">
    <source>
        <dbReference type="ARBA" id="ARBA00023136"/>
    </source>
</evidence>
<name>A0A0B2VU81_TOXCA</name>
<dbReference type="Proteomes" id="UP000031036">
    <property type="component" value="Unassembled WGS sequence"/>
</dbReference>
<evidence type="ECO:0000256" key="6">
    <source>
        <dbReference type="SAM" id="Phobius"/>
    </source>
</evidence>
<keyword evidence="5 6" id="KW-0472">Membrane</keyword>
<dbReference type="SUPFAM" id="SSF103473">
    <property type="entry name" value="MFS general substrate transporter"/>
    <property type="match status" value="1"/>
</dbReference>
<feature type="transmembrane region" description="Helical" evidence="6">
    <location>
        <begin position="156"/>
        <end position="178"/>
    </location>
</feature>
<dbReference type="InterPro" id="IPR051068">
    <property type="entry name" value="MFS_Domain-Containing_Protein"/>
</dbReference>
<feature type="transmembrane region" description="Helical" evidence="6">
    <location>
        <begin position="27"/>
        <end position="50"/>
    </location>
</feature>
<feature type="transmembrane region" description="Helical" evidence="6">
    <location>
        <begin position="444"/>
        <end position="465"/>
    </location>
</feature>
<feature type="transmembrane region" description="Helical" evidence="6">
    <location>
        <begin position="124"/>
        <end position="144"/>
    </location>
</feature>